<dbReference type="PANTHER" id="PTHR21310">
    <property type="entry name" value="AMINOGLYCOSIDE PHOSPHOTRANSFERASE-RELATED-RELATED"/>
    <property type="match status" value="1"/>
</dbReference>
<evidence type="ECO:0000259" key="1">
    <source>
        <dbReference type="Pfam" id="PF01636"/>
    </source>
</evidence>
<sequence length="297" mass="32227">MSLGPAPQRLGVPVELARRLVDTQFPQWSGLPIRPVANGGWDNLTFHLGPSMSLRLPSAAEYAQAVAKEHRWLPVFAPLLPRPISVPLALGAPGEGYPFPWSVYRWLPGTPARAADIADPIRFALDLASFLSALQSVDPASGPEPGTHNWFRGGPLRVFDGLASDALASLDGVIDVGRAREIWKQAMEVPWDGQVRWFHGDVASGNILLLNGELGAVIDFGTCGVGDRACDYAVAWTLLTAAGREAFRDRLAIDEDSWLRGRGWALWKGLSNCANSLDESGRPSAETLHVLNEIFAY</sequence>
<comment type="caution">
    <text evidence="2">The sequence shown here is derived from an EMBL/GenBank/DDBJ whole genome shotgun (WGS) entry which is preliminary data.</text>
</comment>
<keyword evidence="3" id="KW-1185">Reference proteome</keyword>
<dbReference type="InterPro" id="IPR051678">
    <property type="entry name" value="AGP_Transferase"/>
</dbReference>
<dbReference type="EMBL" id="JAENHO010000005">
    <property type="protein sequence ID" value="MBL7256609.1"/>
    <property type="molecule type" value="Genomic_DNA"/>
</dbReference>
<dbReference type="CDD" id="cd05155">
    <property type="entry name" value="APH_ChoK_like_1"/>
    <property type="match status" value="1"/>
</dbReference>
<dbReference type="InterPro" id="IPR011009">
    <property type="entry name" value="Kinase-like_dom_sf"/>
</dbReference>
<reference evidence="2 3" key="1">
    <citation type="submission" date="2021-01" db="EMBL/GenBank/DDBJ databases">
        <title>Actinoplanes sp. nov. LDG1-01 isolated from lichen.</title>
        <authorList>
            <person name="Saeng-In P."/>
            <person name="Phongsopitanun W."/>
            <person name="Kanchanasin P."/>
            <person name="Yuki M."/>
            <person name="Kudo T."/>
            <person name="Ohkuma M."/>
            <person name="Tanasupawat S."/>
        </authorList>
    </citation>
    <scope>NUCLEOTIDE SEQUENCE [LARGE SCALE GENOMIC DNA]</scope>
    <source>
        <strain evidence="2 3">LDG1-01</strain>
    </source>
</reference>
<dbReference type="SUPFAM" id="SSF56112">
    <property type="entry name" value="Protein kinase-like (PK-like)"/>
    <property type="match status" value="1"/>
</dbReference>
<feature type="domain" description="Aminoglycoside phosphotransferase" evidence="1">
    <location>
        <begin position="38"/>
        <end position="263"/>
    </location>
</feature>
<dbReference type="Gene3D" id="3.30.200.20">
    <property type="entry name" value="Phosphorylase Kinase, domain 1"/>
    <property type="match status" value="1"/>
</dbReference>
<dbReference type="PANTHER" id="PTHR21310:SF42">
    <property type="entry name" value="BIFUNCTIONAL AAC_APH"/>
    <property type="match status" value="1"/>
</dbReference>
<organism evidence="2 3">
    <name type="scientific">Paractinoplanes lichenicola</name>
    <dbReference type="NCBI Taxonomy" id="2802976"/>
    <lineage>
        <taxon>Bacteria</taxon>
        <taxon>Bacillati</taxon>
        <taxon>Actinomycetota</taxon>
        <taxon>Actinomycetes</taxon>
        <taxon>Micromonosporales</taxon>
        <taxon>Micromonosporaceae</taxon>
        <taxon>Paractinoplanes</taxon>
    </lineage>
</organism>
<dbReference type="RefSeq" id="WP_202993119.1">
    <property type="nucleotide sequence ID" value="NZ_JAENHO010000005.1"/>
</dbReference>
<evidence type="ECO:0000313" key="3">
    <source>
        <dbReference type="Proteomes" id="UP000598996"/>
    </source>
</evidence>
<accession>A0ABS1VPQ9</accession>
<dbReference type="Gene3D" id="3.90.1200.10">
    <property type="match status" value="1"/>
</dbReference>
<dbReference type="Pfam" id="PF01636">
    <property type="entry name" value="APH"/>
    <property type="match status" value="1"/>
</dbReference>
<name>A0ABS1VPQ9_9ACTN</name>
<gene>
    <name evidence="2" type="ORF">JKJ07_20135</name>
</gene>
<evidence type="ECO:0000313" key="2">
    <source>
        <dbReference type="EMBL" id="MBL7256609.1"/>
    </source>
</evidence>
<dbReference type="Proteomes" id="UP000598996">
    <property type="component" value="Unassembled WGS sequence"/>
</dbReference>
<protein>
    <submittedName>
        <fullName evidence="2">Aminoglycoside phosphotransferase family protein</fullName>
    </submittedName>
</protein>
<proteinExistence type="predicted"/>
<dbReference type="InterPro" id="IPR002575">
    <property type="entry name" value="Aminoglycoside_PTrfase"/>
</dbReference>